<feature type="transmembrane region" description="Helical" evidence="1">
    <location>
        <begin position="98"/>
        <end position="119"/>
    </location>
</feature>
<keyword evidence="1" id="KW-1133">Transmembrane helix</keyword>
<keyword evidence="3" id="KW-1185">Reference proteome</keyword>
<proteinExistence type="predicted"/>
<comment type="caution">
    <text evidence="2">The sequence shown here is derived from an EMBL/GenBank/DDBJ whole genome shotgun (WGS) entry which is preliminary data.</text>
</comment>
<evidence type="ECO:0000313" key="2">
    <source>
        <dbReference type="EMBL" id="RFA08357.1"/>
    </source>
</evidence>
<dbReference type="EMBL" id="NBWZ01000001">
    <property type="protein sequence ID" value="RFA08357.1"/>
    <property type="molecule type" value="Genomic_DNA"/>
</dbReference>
<protein>
    <submittedName>
        <fullName evidence="2">Uncharacterized protein</fullName>
    </submittedName>
</protein>
<reference evidence="2 3" key="1">
    <citation type="submission" date="2017-04" db="EMBL/GenBank/DDBJ databases">
        <title>Comparative genome analysis of Subtercola boreus.</title>
        <authorList>
            <person name="Cho Y.-J."/>
            <person name="Cho A."/>
            <person name="Kim O.-S."/>
            <person name="Lee J.-I."/>
        </authorList>
    </citation>
    <scope>NUCLEOTIDE SEQUENCE [LARGE SCALE GENOMIC DNA]</scope>
    <source>
        <strain evidence="2 3">K300</strain>
    </source>
</reference>
<keyword evidence="1" id="KW-0812">Transmembrane</keyword>
<evidence type="ECO:0000256" key="1">
    <source>
        <dbReference type="SAM" id="Phobius"/>
    </source>
</evidence>
<dbReference type="AlphaFoldDB" id="A0A3E0VHL5"/>
<accession>A0A3E0VHL5</accession>
<sequence length="215" mass="21703">MNTRPARVLRGLAAAFFAVFVAALSHVAGGGGTPGAVGVALALAFSSVVCVALAGRSLSIIRLSASVIVSQALLHALFTVGATGSGSTFEMSGSGHHGVALVVSASFGAGSLGAGTGAAGWLADQLCSGMWIAHAVAAVITVLALRHGEGALWALVGLAGMRFRRLVRQLFIEPLPALKGVGPALSAPLDHLRDLGVFLGRLRHRGPPVCVRFAN</sequence>
<feature type="transmembrane region" description="Helical" evidence="1">
    <location>
        <begin position="60"/>
        <end position="78"/>
    </location>
</feature>
<dbReference type="Proteomes" id="UP000256486">
    <property type="component" value="Unassembled WGS sequence"/>
</dbReference>
<dbReference type="OrthoDB" id="5125396at2"/>
<name>A0A3E0VHL5_9MICO</name>
<organism evidence="2 3">
    <name type="scientific">Subtercola boreus</name>
    <dbReference type="NCBI Taxonomy" id="120213"/>
    <lineage>
        <taxon>Bacteria</taxon>
        <taxon>Bacillati</taxon>
        <taxon>Actinomycetota</taxon>
        <taxon>Actinomycetes</taxon>
        <taxon>Micrococcales</taxon>
        <taxon>Microbacteriaceae</taxon>
        <taxon>Subtercola</taxon>
    </lineage>
</organism>
<feature type="transmembrane region" description="Helical" evidence="1">
    <location>
        <begin position="35"/>
        <end position="53"/>
    </location>
</feature>
<evidence type="ECO:0000313" key="3">
    <source>
        <dbReference type="Proteomes" id="UP000256486"/>
    </source>
</evidence>
<dbReference type="RefSeq" id="WP_116413767.1">
    <property type="nucleotide sequence ID" value="NZ_NBWZ01000001.1"/>
</dbReference>
<gene>
    <name evidence="2" type="ORF">B7R54_03275</name>
</gene>
<keyword evidence="1" id="KW-0472">Membrane</keyword>